<proteinExistence type="predicted"/>
<gene>
    <name evidence="1" type="ORF">FHS18_004907</name>
</gene>
<dbReference type="AlphaFoldDB" id="A0A7W5B1N9"/>
<dbReference type="RefSeq" id="WP_183602913.1">
    <property type="nucleotide sequence ID" value="NZ_JACHXK010000014.1"/>
</dbReference>
<name>A0A7W5B1N9_9BACL</name>
<dbReference type="EMBL" id="JACHXK010000014">
    <property type="protein sequence ID" value="MBB3112805.1"/>
    <property type="molecule type" value="Genomic_DNA"/>
</dbReference>
<sequence length="57" mass="6822">MRLELIHFLSTVNEEHVMRTVLNNLNAEGMATLFHHLEYASSDTKERWLSQFNQMMR</sequence>
<evidence type="ECO:0000313" key="2">
    <source>
        <dbReference type="Proteomes" id="UP000570361"/>
    </source>
</evidence>
<evidence type="ECO:0000313" key="1">
    <source>
        <dbReference type="EMBL" id="MBB3112805.1"/>
    </source>
</evidence>
<dbReference type="Proteomes" id="UP000570361">
    <property type="component" value="Unassembled WGS sequence"/>
</dbReference>
<accession>A0A7W5B1N9</accession>
<keyword evidence="2" id="KW-1185">Reference proteome</keyword>
<protein>
    <submittedName>
        <fullName evidence="1">Uncharacterized protein</fullName>
    </submittedName>
</protein>
<reference evidence="1 2" key="1">
    <citation type="submission" date="2020-08" db="EMBL/GenBank/DDBJ databases">
        <title>Genomic Encyclopedia of Type Strains, Phase III (KMG-III): the genomes of soil and plant-associated and newly described type strains.</title>
        <authorList>
            <person name="Whitman W."/>
        </authorList>
    </citation>
    <scope>NUCLEOTIDE SEQUENCE [LARGE SCALE GENOMIC DNA]</scope>
    <source>
        <strain evidence="1 2">CECT 5862</strain>
    </source>
</reference>
<comment type="caution">
    <text evidence="1">The sequence shown here is derived from an EMBL/GenBank/DDBJ whole genome shotgun (WGS) entry which is preliminary data.</text>
</comment>
<organism evidence="1 2">
    <name type="scientific">Paenibacillus phyllosphaerae</name>
    <dbReference type="NCBI Taxonomy" id="274593"/>
    <lineage>
        <taxon>Bacteria</taxon>
        <taxon>Bacillati</taxon>
        <taxon>Bacillota</taxon>
        <taxon>Bacilli</taxon>
        <taxon>Bacillales</taxon>
        <taxon>Paenibacillaceae</taxon>
        <taxon>Paenibacillus</taxon>
    </lineage>
</organism>